<keyword evidence="1" id="KW-0812">Transmembrane</keyword>
<keyword evidence="1" id="KW-0472">Membrane</keyword>
<dbReference type="PANTHER" id="PTHR13304:SF0">
    <property type="entry name" value="GLYCOSYLPHOSPHATIDYLINOSITOL ANCHOR ATTACHMENT 1 PROTEIN"/>
    <property type="match status" value="1"/>
</dbReference>
<dbReference type="OrthoDB" id="445301at2759"/>
<dbReference type="AlphaFoldDB" id="A0A2H9TI02"/>
<protein>
    <submittedName>
        <fullName evidence="2">Uncharacterized protein</fullName>
    </submittedName>
</protein>
<proteinExistence type="predicted"/>
<accession>A0A2H9TI02</accession>
<gene>
    <name evidence="2" type="ORF">PSACC_02847</name>
</gene>
<keyword evidence="1" id="KW-1133">Transmembrane helix</keyword>
<dbReference type="InterPro" id="IPR007246">
    <property type="entry name" value="Gaa1"/>
</dbReference>
<dbReference type="Pfam" id="PF09797">
    <property type="entry name" value="NatB_MDM20"/>
    <property type="match status" value="2"/>
</dbReference>
<keyword evidence="3" id="KW-1185">Reference proteome</keyword>
<dbReference type="Gene3D" id="1.25.40.1040">
    <property type="match status" value="1"/>
</dbReference>
<dbReference type="GO" id="GO:0042765">
    <property type="term" value="C:GPI-anchor transamidase complex"/>
    <property type="evidence" value="ECO:0007669"/>
    <property type="project" value="InterPro"/>
</dbReference>
<dbReference type="SUPFAM" id="SSF48452">
    <property type="entry name" value="TPR-like"/>
    <property type="match status" value="1"/>
</dbReference>
<feature type="transmembrane region" description="Helical" evidence="1">
    <location>
        <begin position="1186"/>
        <end position="1207"/>
    </location>
</feature>
<dbReference type="InterPro" id="IPR019183">
    <property type="entry name" value="NAA25_NatB_aux_su"/>
</dbReference>
<feature type="transmembrane region" description="Helical" evidence="1">
    <location>
        <begin position="1213"/>
        <end position="1232"/>
    </location>
</feature>
<dbReference type="Proteomes" id="UP000240830">
    <property type="component" value="Unassembled WGS sequence"/>
</dbReference>
<sequence>MGKDSQGLELAYELIAQKPTDLITLGNLDKFVDKASVVMFEEAFRIVPTEDIGSLWFFSVLRTPESRSLFPIALKLHTMFKGMRYLFWAILALHIQNRSPTASGKSELEAEKSMKLAEKMIIKAFSTDKVNQRSLEELLLLIVTLQTTENHADALSILDSATGISFPNLDEREIIRADLLEKSGKWEEAIEHLQEILLRRGIFDWTAWKLYVKAADNSVARSDLVKGMHDFIPKLEKQSDKRSLMLAKIDAGIVFKSDFCNEESLVNYILEYIEEFRDRGCCVPDMQHTSASLPVSVLEVLVERCLAKCASSAELLEITWHQLERIFHLRLLSKTEGVGAPFDPDSKISILETVLPKTTGSSEVLATGWLHLATLHVDRDAEGDLLKAAMYGTKAMNAAPDNFSAKLFLILVYLKLGSVTLALDLFRSLDVKQLQLDTLAYIISDHLLELGDLEHAELFFHESFFIYDENRTQSWSLIAEAFSRGSFSNVPEFYEFARRLEYSLQAVACICGTIRTELLTKDLEIVASYLEGLKPDDLLFGDEFMLNLSDNRDRDVVDFVDHAGVVKSKILNQLPTFGRTSILIYTFIPILLRGLLFDDANQLDLLVKKFIENQAKIESHPVSAAEATRLSFVQSLITVVTNYIESEKDAKVMIDGLNELLSTKQVVQSAIAPSYESISAIEWELERSHWIVLTVGFLIKGKPLVKNRKLAKNIANELLGNLEDQSSSHLAALGELTTNLSGQECPVQDCDEVWSALTQSFKHSITAFLKICGNTGSLLSCILSHYYSDDICQENCSTHKEVIQTYQCTYAGLCTVMLVGAHCTQAFGHFTEDFYEEMKKIAGELGEMTTASEAINVILGHLKDSCSQVGVHDQTTPYGILSPERADGTEGMVFMAPFRTASGTVNKCGIAYVLAAAKQYKKFKFWSRNFVILFPGIGMSTEGKVFSAVEKWLEAYHKIKPGISLSSGALQTGLSIELEGDQCSMPFGDPEVYLEGPDGLLPNLDVVNSLVMIERHRGGTLRLFPKDSFWYTLWSRISNNYIRGVVHAASMLVRQASGIVEITFRSLSNLLEHIHHSFFFYLLTDNDRYVSIMNYIAIGVLPIAGLLVCFFSRASRGSVLASFAMFFLTASINAAAVCGFSFSNKSPLMLILPTILLILFIRRVAPKAGINSSICLIAAVSLTAQIFLNFGLAVVLGLCYGPILAFAGRSPAWAAFCALCSPLMIFTILYASGNPWASFLADRLMTWNAGLPFILWQPLVLLACAGDDASPTNIRHEKQE</sequence>
<organism evidence="2 3">
    <name type="scientific">Paramicrosporidium saccamoebae</name>
    <dbReference type="NCBI Taxonomy" id="1246581"/>
    <lineage>
        <taxon>Eukaryota</taxon>
        <taxon>Fungi</taxon>
        <taxon>Fungi incertae sedis</taxon>
        <taxon>Cryptomycota</taxon>
        <taxon>Cryptomycota incertae sedis</taxon>
        <taxon>Paramicrosporidium</taxon>
    </lineage>
</organism>
<dbReference type="PANTHER" id="PTHR13304">
    <property type="entry name" value="GLYCOSYLPHOSPHATIDYLINOSITOL ANCHOR ATTACHMENT 1 PROTEIN"/>
    <property type="match status" value="1"/>
</dbReference>
<dbReference type="GO" id="GO:0016255">
    <property type="term" value="P:attachment of GPI anchor to protein"/>
    <property type="evidence" value="ECO:0007669"/>
    <property type="project" value="TreeGrafter"/>
</dbReference>
<feature type="transmembrane region" description="Helical" evidence="1">
    <location>
        <begin position="1148"/>
        <end position="1165"/>
    </location>
</feature>
<evidence type="ECO:0000313" key="2">
    <source>
        <dbReference type="EMBL" id="PJF17391.1"/>
    </source>
</evidence>
<dbReference type="Pfam" id="PF04114">
    <property type="entry name" value="Gaa1"/>
    <property type="match status" value="1"/>
</dbReference>
<dbReference type="EMBL" id="MTSL01000178">
    <property type="protein sequence ID" value="PJF17391.1"/>
    <property type="molecule type" value="Genomic_DNA"/>
</dbReference>
<evidence type="ECO:0000256" key="1">
    <source>
        <dbReference type="SAM" id="Phobius"/>
    </source>
</evidence>
<dbReference type="InterPro" id="IPR011990">
    <property type="entry name" value="TPR-like_helical_dom_sf"/>
</dbReference>
<dbReference type="STRING" id="1246581.A0A2H9TI02"/>
<feature type="transmembrane region" description="Helical" evidence="1">
    <location>
        <begin position="1119"/>
        <end position="1142"/>
    </location>
</feature>
<name>A0A2H9TI02_9FUNG</name>
<reference evidence="2 3" key="1">
    <citation type="submission" date="2016-10" db="EMBL/GenBank/DDBJ databases">
        <title>The genome of Paramicrosporidium saccamoebae is the missing link in understanding Cryptomycota and Microsporidia evolution.</title>
        <authorList>
            <person name="Quandt C.A."/>
            <person name="Beaudet D."/>
            <person name="Corsaro D."/>
            <person name="Michel R."/>
            <person name="Corradi N."/>
            <person name="James T."/>
        </authorList>
    </citation>
    <scope>NUCLEOTIDE SEQUENCE [LARGE SCALE GENOMIC DNA]</scope>
    <source>
        <strain evidence="2 3">KSL3</strain>
    </source>
</reference>
<feature type="transmembrane region" description="Helical" evidence="1">
    <location>
        <begin position="1092"/>
        <end position="1112"/>
    </location>
</feature>
<comment type="caution">
    <text evidence="2">The sequence shown here is derived from an EMBL/GenBank/DDBJ whole genome shotgun (WGS) entry which is preliminary data.</text>
</comment>
<evidence type="ECO:0000313" key="3">
    <source>
        <dbReference type="Proteomes" id="UP000240830"/>
    </source>
</evidence>